<name>A0A8J5VLH6_ZIZPA</name>
<reference evidence="1" key="1">
    <citation type="journal article" date="2021" name="bioRxiv">
        <title>Whole Genome Assembly and Annotation of Northern Wild Rice, Zizania palustris L., Supports a Whole Genome Duplication in the Zizania Genus.</title>
        <authorList>
            <person name="Haas M."/>
            <person name="Kono T."/>
            <person name="Macchietto M."/>
            <person name="Millas R."/>
            <person name="McGilp L."/>
            <person name="Shao M."/>
            <person name="Duquette J."/>
            <person name="Hirsch C.N."/>
            <person name="Kimball J."/>
        </authorList>
    </citation>
    <scope>NUCLEOTIDE SEQUENCE</scope>
    <source>
        <tissue evidence="1">Fresh leaf tissue</tissue>
    </source>
</reference>
<reference evidence="1" key="2">
    <citation type="submission" date="2021-02" db="EMBL/GenBank/DDBJ databases">
        <authorList>
            <person name="Kimball J.A."/>
            <person name="Haas M.W."/>
            <person name="Macchietto M."/>
            <person name="Kono T."/>
            <person name="Duquette J."/>
            <person name="Shao M."/>
        </authorList>
    </citation>
    <scope>NUCLEOTIDE SEQUENCE</scope>
    <source>
        <tissue evidence="1">Fresh leaf tissue</tissue>
    </source>
</reference>
<gene>
    <name evidence="1" type="ORF">GUJ93_ZPchr0006g41797</name>
</gene>
<keyword evidence="2" id="KW-1185">Reference proteome</keyword>
<dbReference type="Proteomes" id="UP000729402">
    <property type="component" value="Unassembled WGS sequence"/>
</dbReference>
<accession>A0A8J5VLH6</accession>
<dbReference type="EMBL" id="JAAALK010000283">
    <property type="protein sequence ID" value="KAG8076217.1"/>
    <property type="molecule type" value="Genomic_DNA"/>
</dbReference>
<evidence type="ECO:0000313" key="1">
    <source>
        <dbReference type="EMBL" id="KAG8076217.1"/>
    </source>
</evidence>
<sequence length="96" mass="9925">MGELLLAGPQSDAQLVLYPLPYHLPTPTTSTGFGGREVLSATAGAWTLWLRDVGEGTCGKSGSPRMEAAMEEARASVGDTATMKICVHAGDYGALG</sequence>
<protein>
    <submittedName>
        <fullName evidence="1">Uncharacterized protein</fullName>
    </submittedName>
</protein>
<evidence type="ECO:0000313" key="2">
    <source>
        <dbReference type="Proteomes" id="UP000729402"/>
    </source>
</evidence>
<comment type="caution">
    <text evidence="1">The sequence shown here is derived from an EMBL/GenBank/DDBJ whole genome shotgun (WGS) entry which is preliminary data.</text>
</comment>
<proteinExistence type="predicted"/>
<dbReference type="AlphaFoldDB" id="A0A8J5VLH6"/>
<organism evidence="1 2">
    <name type="scientific">Zizania palustris</name>
    <name type="common">Northern wild rice</name>
    <dbReference type="NCBI Taxonomy" id="103762"/>
    <lineage>
        <taxon>Eukaryota</taxon>
        <taxon>Viridiplantae</taxon>
        <taxon>Streptophyta</taxon>
        <taxon>Embryophyta</taxon>
        <taxon>Tracheophyta</taxon>
        <taxon>Spermatophyta</taxon>
        <taxon>Magnoliopsida</taxon>
        <taxon>Liliopsida</taxon>
        <taxon>Poales</taxon>
        <taxon>Poaceae</taxon>
        <taxon>BOP clade</taxon>
        <taxon>Oryzoideae</taxon>
        <taxon>Oryzeae</taxon>
        <taxon>Zizaniinae</taxon>
        <taxon>Zizania</taxon>
    </lineage>
</organism>